<dbReference type="Proteomes" id="UP000769528">
    <property type="component" value="Unassembled WGS sequence"/>
</dbReference>
<reference evidence="1" key="2">
    <citation type="submission" date="2021-01" db="EMBL/GenBank/DDBJ databases">
        <authorList>
            <person name="Schikora-Tamarit M.A."/>
        </authorList>
    </citation>
    <scope>NUCLEOTIDE SEQUENCE</scope>
    <source>
        <strain evidence="1">CBS6341</strain>
    </source>
</reference>
<evidence type="ECO:0000313" key="1">
    <source>
        <dbReference type="EMBL" id="KAH3674898.1"/>
    </source>
</evidence>
<dbReference type="EMBL" id="JAEUBF010000791">
    <property type="protein sequence ID" value="KAH3674898.1"/>
    <property type="molecule type" value="Genomic_DNA"/>
</dbReference>
<accession>A0A9P8TCY5</accession>
<sequence length="154" mass="17884">MSGTSNGFPTDPNKLMEYITTDPTEENAEFFKQPAILLPNNAYEHSDQITDLEFEFQFFQRFKFPKIQLRDISQYDDWYKELKTGLIYNNAGSILPDSDEEVNKMADYIMAEPLSDVINLEGFECYDLVTDGAKTILIALQKFVNEEKKRKNIE</sequence>
<organism evidence="1 2">
    <name type="scientific">Wickerhamomyces mucosus</name>
    <dbReference type="NCBI Taxonomy" id="1378264"/>
    <lineage>
        <taxon>Eukaryota</taxon>
        <taxon>Fungi</taxon>
        <taxon>Dikarya</taxon>
        <taxon>Ascomycota</taxon>
        <taxon>Saccharomycotina</taxon>
        <taxon>Saccharomycetes</taxon>
        <taxon>Phaffomycetales</taxon>
        <taxon>Wickerhamomycetaceae</taxon>
        <taxon>Wickerhamomyces</taxon>
    </lineage>
</organism>
<keyword evidence="2" id="KW-1185">Reference proteome</keyword>
<dbReference type="AlphaFoldDB" id="A0A9P8TCY5"/>
<evidence type="ECO:0000313" key="2">
    <source>
        <dbReference type="Proteomes" id="UP000769528"/>
    </source>
</evidence>
<proteinExistence type="predicted"/>
<gene>
    <name evidence="1" type="ORF">WICMUC_002971</name>
</gene>
<name>A0A9P8TCY5_9ASCO</name>
<reference evidence="1" key="1">
    <citation type="journal article" date="2021" name="Open Biol.">
        <title>Shared evolutionary footprints suggest mitochondrial oxidative damage underlies multiple complex I losses in fungi.</title>
        <authorList>
            <person name="Schikora-Tamarit M.A."/>
            <person name="Marcet-Houben M."/>
            <person name="Nosek J."/>
            <person name="Gabaldon T."/>
        </authorList>
    </citation>
    <scope>NUCLEOTIDE SEQUENCE</scope>
    <source>
        <strain evidence="1">CBS6341</strain>
    </source>
</reference>
<protein>
    <submittedName>
        <fullName evidence="1">Uncharacterized protein</fullName>
    </submittedName>
</protein>
<comment type="caution">
    <text evidence="1">The sequence shown here is derived from an EMBL/GenBank/DDBJ whole genome shotgun (WGS) entry which is preliminary data.</text>
</comment>